<sequence length="81" mass="9574">MFRNCFYNEKQIRPLGGQGPAQSTIQAVHHAIQAQQQAFQAQQMQEIHNPSQSYFSLQPYYPLQSYYQSQSYYPLQSYYPM</sequence>
<organism evidence="1 2">
    <name type="scientific">Bacillus proteolyticus</name>
    <dbReference type="NCBI Taxonomy" id="2026192"/>
    <lineage>
        <taxon>Bacteria</taxon>
        <taxon>Bacillati</taxon>
        <taxon>Bacillota</taxon>
        <taxon>Bacilli</taxon>
        <taxon>Bacillales</taxon>
        <taxon>Bacillaceae</taxon>
        <taxon>Bacillus</taxon>
        <taxon>Bacillus cereus group</taxon>
    </lineage>
</organism>
<proteinExistence type="predicted"/>
<protein>
    <submittedName>
        <fullName evidence="1">Uncharacterized protein</fullName>
    </submittedName>
</protein>
<evidence type="ECO:0000313" key="1">
    <source>
        <dbReference type="EMBL" id="OJE43570.1"/>
    </source>
</evidence>
<gene>
    <name evidence="1" type="ORF">BAQ49_10720</name>
</gene>
<dbReference type="AlphaFoldDB" id="A0AA44KUI3"/>
<name>A0AA44KUI3_9BACI</name>
<dbReference type="Pfam" id="PF13135">
    <property type="entry name" value="DUF3947"/>
    <property type="match status" value="1"/>
</dbReference>
<dbReference type="Proteomes" id="UP000183185">
    <property type="component" value="Unassembled WGS sequence"/>
</dbReference>
<accession>A0AA44KUI3</accession>
<reference evidence="1 2" key="1">
    <citation type="submission" date="2016-06" db="EMBL/GenBank/DDBJ databases">
        <title>First insights into the genetic diversity and population structure of in the Bacillus cereus group bacteria from diverse marine environments.</title>
        <authorList>
            <person name="Liu Y."/>
            <person name="Lai Q."/>
            <person name="Shao Z."/>
        </authorList>
    </citation>
    <scope>NUCLEOTIDE SEQUENCE [LARGE SCALE GENOMIC DNA]</scope>
    <source>
        <strain evidence="1 2">TD42</strain>
    </source>
</reference>
<dbReference type="InterPro" id="IPR025039">
    <property type="entry name" value="DUF3947"/>
</dbReference>
<dbReference type="EMBL" id="MACH01000093">
    <property type="protein sequence ID" value="OJE43570.1"/>
    <property type="molecule type" value="Genomic_DNA"/>
</dbReference>
<evidence type="ECO:0000313" key="2">
    <source>
        <dbReference type="Proteomes" id="UP000183185"/>
    </source>
</evidence>
<comment type="caution">
    <text evidence="1">The sequence shown here is derived from an EMBL/GenBank/DDBJ whole genome shotgun (WGS) entry which is preliminary data.</text>
</comment>
<dbReference type="RefSeq" id="WP_071746392.1">
    <property type="nucleotide sequence ID" value="NZ_MACH01000093.1"/>
</dbReference>